<name>A0A3S0JRS5_9BURK</name>
<dbReference type="SUPFAM" id="SSF53756">
    <property type="entry name" value="UDP-Glycosyltransferase/glycogen phosphorylase"/>
    <property type="match status" value="1"/>
</dbReference>
<dbReference type="Proteomes" id="UP000267418">
    <property type="component" value="Unassembled WGS sequence"/>
</dbReference>
<comment type="caution">
    <text evidence="3">The sequence shown here is derived from an EMBL/GenBank/DDBJ whole genome shotgun (WGS) entry which is preliminary data.</text>
</comment>
<feature type="domain" description="Glycosyltransferase subfamily 4-like N-terminal" evidence="2">
    <location>
        <begin position="9"/>
        <end position="139"/>
    </location>
</feature>
<dbReference type="InterPro" id="IPR028098">
    <property type="entry name" value="Glyco_trans_4-like_N"/>
</dbReference>
<protein>
    <recommendedName>
        <fullName evidence="2">Glycosyltransferase subfamily 4-like N-terminal domain-containing protein</fullName>
    </recommendedName>
</protein>
<evidence type="ECO:0000256" key="1">
    <source>
        <dbReference type="SAM" id="Coils"/>
    </source>
</evidence>
<evidence type="ECO:0000313" key="3">
    <source>
        <dbReference type="EMBL" id="RTQ30966.1"/>
    </source>
</evidence>
<dbReference type="Pfam" id="PF13439">
    <property type="entry name" value="Glyco_transf_4"/>
    <property type="match status" value="1"/>
</dbReference>
<organism evidence="3 4">
    <name type="scientific">Variovorax gossypii</name>
    <dbReference type="NCBI Taxonomy" id="1679495"/>
    <lineage>
        <taxon>Bacteria</taxon>
        <taxon>Pseudomonadati</taxon>
        <taxon>Pseudomonadota</taxon>
        <taxon>Betaproteobacteria</taxon>
        <taxon>Burkholderiales</taxon>
        <taxon>Comamonadaceae</taxon>
        <taxon>Variovorax</taxon>
    </lineage>
</organism>
<proteinExistence type="predicted"/>
<keyword evidence="1" id="KW-0175">Coiled coil</keyword>
<reference evidence="3 4" key="1">
    <citation type="submission" date="2018-12" db="EMBL/GenBank/DDBJ databases">
        <title>The genome of Variovorax gossypii DSM 100435.</title>
        <authorList>
            <person name="Gao J."/>
            <person name="Sun J."/>
        </authorList>
    </citation>
    <scope>NUCLEOTIDE SEQUENCE [LARGE SCALE GENOMIC DNA]</scope>
    <source>
        <strain evidence="3 4">DSM 100435</strain>
    </source>
</reference>
<accession>A0A3S0JRS5</accession>
<gene>
    <name evidence="3" type="ORF">EJP69_28175</name>
</gene>
<dbReference type="GO" id="GO:0016757">
    <property type="term" value="F:glycosyltransferase activity"/>
    <property type="evidence" value="ECO:0007669"/>
    <property type="project" value="UniProtKB-ARBA"/>
</dbReference>
<dbReference type="AlphaFoldDB" id="A0A3S0JRS5"/>
<dbReference type="EMBL" id="RXOE01000011">
    <property type="protein sequence ID" value="RTQ30966.1"/>
    <property type="molecule type" value="Genomic_DNA"/>
</dbReference>
<dbReference type="OrthoDB" id="8993606at2"/>
<evidence type="ECO:0000313" key="4">
    <source>
        <dbReference type="Proteomes" id="UP000267418"/>
    </source>
</evidence>
<dbReference type="Gene3D" id="3.40.50.2000">
    <property type="entry name" value="Glycogen Phosphorylase B"/>
    <property type="match status" value="1"/>
</dbReference>
<keyword evidence="4" id="KW-1185">Reference proteome</keyword>
<feature type="coiled-coil region" evidence="1">
    <location>
        <begin position="377"/>
        <end position="411"/>
    </location>
</feature>
<sequence>MCYLLHRTGAEMFTRDLAMWLRRRGHAVTIFATAFGDMANELRFASIACVTDLADMAARPDVIVGNTHHETVRALLHFHDVPVITICHDRSADHGRPAQFAQVVRHVAVDENCAQRLVHEFGIERERIELIQNGVDLSRFPLRGALPQRARTALVFSNYASHNEQLEEIRAACVQRGLSLDVIGSGTGNHLPDPAEALGRYDIVFGKGRCATEALCTGNAVVVLDPAWGMGEMVTAATVARTRHWNFGRALLIQQITRESVGAELDRYDAEDAARAGEWMRTHGSLDATLGALESCVQRMVREHPVIEVPASQRADEMSRYMQDWIRRGNPSAAQLTIALLQQHVAGLQQSFNDHQHMYQSRIEAVQAEAEHAAQSNAHCNERLAEAVRQAQQARTELALLQAQLREVYASRSWRVTEPLRRISTLVRPGEPQV</sequence>
<evidence type="ECO:0000259" key="2">
    <source>
        <dbReference type="Pfam" id="PF13439"/>
    </source>
</evidence>